<dbReference type="KEGG" id="bdi:100835166"/>
<dbReference type="PROSITE" id="PS00131">
    <property type="entry name" value="CARBOXYPEPT_SER_SER"/>
    <property type="match status" value="1"/>
</dbReference>
<dbReference type="Gramene" id="KQK15711">
    <property type="protein sequence ID" value="KQK15711"/>
    <property type="gene ID" value="BRADI_1g24516v3"/>
</dbReference>
<reference evidence="3" key="2">
    <citation type="submission" date="2017-06" db="EMBL/GenBank/DDBJ databases">
        <title>WGS assembly of Brachypodium distachyon.</title>
        <authorList>
            <consortium name="The International Brachypodium Initiative"/>
            <person name="Lucas S."/>
            <person name="Harmon-Smith M."/>
            <person name="Lail K."/>
            <person name="Tice H."/>
            <person name="Grimwood J."/>
            <person name="Bruce D."/>
            <person name="Barry K."/>
            <person name="Shu S."/>
            <person name="Lindquist E."/>
            <person name="Wang M."/>
            <person name="Pitluck S."/>
            <person name="Vogel J.P."/>
            <person name="Garvin D.F."/>
            <person name="Mockler T.C."/>
            <person name="Schmutz J."/>
            <person name="Rokhsar D."/>
            <person name="Bevan M.W."/>
        </authorList>
    </citation>
    <scope>NUCLEOTIDE SEQUENCE</scope>
    <source>
        <strain evidence="3">Bd21</strain>
    </source>
</reference>
<dbReference type="Proteomes" id="UP000008810">
    <property type="component" value="Chromosome 1"/>
</dbReference>
<reference evidence="4" key="3">
    <citation type="submission" date="2018-08" db="UniProtKB">
        <authorList>
            <consortium name="EnsemblPlants"/>
        </authorList>
    </citation>
    <scope>IDENTIFICATION</scope>
    <source>
        <strain evidence="4">cv. Bd21</strain>
    </source>
</reference>
<gene>
    <name evidence="4" type="primary">LOC100835166</name>
    <name evidence="3" type="ORF">BRADI_1g24516v3</name>
</gene>
<dbReference type="GO" id="GO:0004185">
    <property type="term" value="F:serine-type carboxypeptidase activity"/>
    <property type="evidence" value="ECO:0000318"/>
    <property type="project" value="GO_Central"/>
</dbReference>
<evidence type="ECO:0000256" key="1">
    <source>
        <dbReference type="ARBA" id="ARBA00009431"/>
    </source>
</evidence>
<dbReference type="EMBL" id="CM000880">
    <property type="protein sequence ID" value="KQK15711.1"/>
    <property type="molecule type" value="Genomic_DNA"/>
</dbReference>
<dbReference type="Gene3D" id="3.40.50.1820">
    <property type="entry name" value="alpha/beta hydrolase"/>
    <property type="match status" value="1"/>
</dbReference>
<dbReference type="OrthoDB" id="664755at2759"/>
<name>A0A0Q3GXI0_BRADI</name>
<proteinExistence type="inferred from homology"/>
<dbReference type="AlphaFoldDB" id="A0A0Q3GXI0"/>
<evidence type="ECO:0000313" key="3">
    <source>
        <dbReference type="EMBL" id="KQK15711.1"/>
    </source>
</evidence>
<dbReference type="RefSeq" id="XP_003560080.1">
    <property type="nucleotide sequence ID" value="XM_003560032.4"/>
</dbReference>
<dbReference type="InterPro" id="IPR001563">
    <property type="entry name" value="Peptidase_S10"/>
</dbReference>
<dbReference type="FunFam" id="3.40.50.1820:FF:000123">
    <property type="entry name" value="Carboxypeptidase"/>
    <property type="match status" value="1"/>
</dbReference>
<keyword evidence="2" id="KW-0732">Signal</keyword>
<keyword evidence="2" id="KW-0378">Hydrolase</keyword>
<organism evidence="3">
    <name type="scientific">Brachypodium distachyon</name>
    <name type="common">Purple false brome</name>
    <name type="synonym">Trachynia distachya</name>
    <dbReference type="NCBI Taxonomy" id="15368"/>
    <lineage>
        <taxon>Eukaryota</taxon>
        <taxon>Viridiplantae</taxon>
        <taxon>Streptophyta</taxon>
        <taxon>Embryophyta</taxon>
        <taxon>Tracheophyta</taxon>
        <taxon>Spermatophyta</taxon>
        <taxon>Magnoliopsida</taxon>
        <taxon>Liliopsida</taxon>
        <taxon>Poales</taxon>
        <taxon>Poaceae</taxon>
        <taxon>BOP clade</taxon>
        <taxon>Pooideae</taxon>
        <taxon>Stipodae</taxon>
        <taxon>Brachypodieae</taxon>
        <taxon>Brachypodium</taxon>
    </lineage>
</organism>
<keyword evidence="2" id="KW-0121">Carboxypeptidase</keyword>
<keyword evidence="2" id="KW-0645">Protease</keyword>
<dbReference type="PANTHER" id="PTHR11802">
    <property type="entry name" value="SERINE PROTEASE FAMILY S10 SERINE CARBOXYPEPTIDASE"/>
    <property type="match status" value="1"/>
</dbReference>
<dbReference type="InterPro" id="IPR018202">
    <property type="entry name" value="Ser_caboxypep_ser_AS"/>
</dbReference>
<sequence>MNVFVRFGLTALCVFLLSGSFADAYEEQWGYVQVREKAHMFYWSYRSPQRSVSSMARPTILWLQGGPGGSGVGRGNFLEIGPLDVNLQPRNSTWLRKADLIFVDCPVGVGYSYVEDASALATTDAQVAADTMVLLKNISERIPALQSSPLFLVGESYGGKLAAMIGVSVARAIRAGTLNLKLGGVVLGNSWISPADFAVSHARLLHDVSRLNDIAVGPANRMAATVKEKMAVGQFAMARKTWIDLLDLIDYHSNSVNMENFLLDTSMNPILENPSSLRSSQLMSQVSPAANTIDAIMNGVIKKKLMIIPKNLIWQEASIQVHDALANTFMKPAINEVDALLAYGVNVTVYNGQLDVICPTIGVEAWVKKLKWDGLKNFLSLPRDPLRYRDSSKHLSRAIEAYVRSYKSLNFYWILLAGHMVPVDQRAVALGMISSIIESPDN</sequence>
<dbReference type="GeneID" id="100835166"/>
<evidence type="ECO:0000256" key="2">
    <source>
        <dbReference type="RuleBase" id="RU361156"/>
    </source>
</evidence>
<dbReference type="InterPro" id="IPR029058">
    <property type="entry name" value="AB_hydrolase_fold"/>
</dbReference>
<dbReference type="GO" id="GO:0006508">
    <property type="term" value="P:proteolysis"/>
    <property type="evidence" value="ECO:0007669"/>
    <property type="project" value="UniProtKB-KW"/>
</dbReference>
<feature type="chain" id="PRO_5043073428" description="Carboxypeptidase" evidence="2">
    <location>
        <begin position="25"/>
        <end position="442"/>
    </location>
</feature>
<keyword evidence="5" id="KW-1185">Reference proteome</keyword>
<comment type="similarity">
    <text evidence="1 2">Belongs to the peptidase S10 family.</text>
</comment>
<dbReference type="SUPFAM" id="SSF53474">
    <property type="entry name" value="alpha/beta-Hydrolases"/>
    <property type="match status" value="1"/>
</dbReference>
<reference evidence="3 4" key="1">
    <citation type="journal article" date="2010" name="Nature">
        <title>Genome sequencing and analysis of the model grass Brachypodium distachyon.</title>
        <authorList>
            <consortium name="International Brachypodium Initiative"/>
        </authorList>
    </citation>
    <scope>NUCLEOTIDE SEQUENCE [LARGE SCALE GENOMIC DNA]</scope>
    <source>
        <strain evidence="3 4">Bd21</strain>
    </source>
</reference>
<dbReference type="Pfam" id="PF00450">
    <property type="entry name" value="Peptidase_S10"/>
    <property type="match status" value="1"/>
</dbReference>
<dbReference type="EC" id="3.4.16.-" evidence="2"/>
<dbReference type="EnsemblPlants" id="KQK15711">
    <property type="protein sequence ID" value="KQK15711"/>
    <property type="gene ID" value="BRADI_1g24516v3"/>
</dbReference>
<feature type="signal peptide" evidence="2">
    <location>
        <begin position="1"/>
        <end position="24"/>
    </location>
</feature>
<accession>A0A0Q3GXI0</accession>
<evidence type="ECO:0000313" key="5">
    <source>
        <dbReference type="Proteomes" id="UP000008810"/>
    </source>
</evidence>
<dbReference type="PANTHER" id="PTHR11802:SF314">
    <property type="entry name" value="CARBOXYPEPTIDASE"/>
    <property type="match status" value="1"/>
</dbReference>
<protein>
    <recommendedName>
        <fullName evidence="2">Carboxypeptidase</fullName>
        <ecNumber evidence="2">3.4.16.-</ecNumber>
    </recommendedName>
</protein>
<evidence type="ECO:0000313" key="4">
    <source>
        <dbReference type="EnsemblPlants" id="KQK15711"/>
    </source>
</evidence>
<dbReference type="PRINTS" id="PR00724">
    <property type="entry name" value="CRBOXYPTASEC"/>
</dbReference>
<dbReference type="ExpressionAtlas" id="A0A0Q3GXI0">
    <property type="expression patterns" value="baseline"/>
</dbReference>